<dbReference type="InterPro" id="IPR020846">
    <property type="entry name" value="MFS_dom"/>
</dbReference>
<feature type="transmembrane region" description="Helical" evidence="5">
    <location>
        <begin position="98"/>
        <end position="116"/>
    </location>
</feature>
<accession>Q8FM56</accession>
<feature type="transmembrane region" description="Helical" evidence="5">
    <location>
        <begin position="162"/>
        <end position="182"/>
    </location>
</feature>
<dbReference type="STRING" id="196164.gene:10743098"/>
<feature type="domain" description="Major facilitator superfamily (MFS) profile" evidence="6">
    <location>
        <begin position="34"/>
        <end position="413"/>
    </location>
</feature>
<feature type="transmembrane region" description="Helical" evidence="5">
    <location>
        <begin position="326"/>
        <end position="348"/>
    </location>
</feature>
<dbReference type="HOGENOM" id="CLU_047644_0_0_11"/>
<feature type="transmembrane region" description="Helical" evidence="5">
    <location>
        <begin position="34"/>
        <end position="60"/>
    </location>
</feature>
<keyword evidence="8" id="KW-1185">Reference proteome</keyword>
<dbReference type="KEGG" id="cef:CE2651"/>
<dbReference type="eggNOG" id="COG2814">
    <property type="taxonomic scope" value="Bacteria"/>
</dbReference>
<dbReference type="GO" id="GO:0005886">
    <property type="term" value="C:plasma membrane"/>
    <property type="evidence" value="ECO:0007669"/>
    <property type="project" value="UniProtKB-SubCell"/>
</dbReference>
<evidence type="ECO:0000259" key="6">
    <source>
        <dbReference type="PROSITE" id="PS50850"/>
    </source>
</evidence>
<protein>
    <recommendedName>
        <fullName evidence="6">Major facilitator superfamily (MFS) profile domain-containing protein</fullName>
    </recommendedName>
</protein>
<dbReference type="Pfam" id="PF07690">
    <property type="entry name" value="MFS_1"/>
    <property type="match status" value="1"/>
</dbReference>
<dbReference type="InterPro" id="IPR011701">
    <property type="entry name" value="MFS"/>
</dbReference>
<feature type="transmembrane region" description="Helical" evidence="5">
    <location>
        <begin position="267"/>
        <end position="287"/>
    </location>
</feature>
<feature type="transmembrane region" description="Helical" evidence="5">
    <location>
        <begin position="122"/>
        <end position="141"/>
    </location>
</feature>
<feature type="transmembrane region" description="Helical" evidence="5">
    <location>
        <begin position="241"/>
        <end position="261"/>
    </location>
</feature>
<dbReference type="PANTHER" id="PTHR23534:SF1">
    <property type="entry name" value="MAJOR FACILITATOR SUPERFAMILY PROTEIN"/>
    <property type="match status" value="1"/>
</dbReference>
<dbReference type="Gene3D" id="1.20.1250.20">
    <property type="entry name" value="MFS general substrate transporter like domains"/>
    <property type="match status" value="1"/>
</dbReference>
<feature type="transmembrane region" description="Helical" evidence="5">
    <location>
        <begin position="66"/>
        <end position="86"/>
    </location>
</feature>
<dbReference type="PANTHER" id="PTHR23534">
    <property type="entry name" value="MFS PERMEASE"/>
    <property type="match status" value="1"/>
</dbReference>
<feature type="transmembrane region" description="Helical" evidence="5">
    <location>
        <begin position="299"/>
        <end position="320"/>
    </location>
</feature>
<dbReference type="AlphaFoldDB" id="Q8FM56"/>
<keyword evidence="3 5" id="KW-1133">Transmembrane helix</keyword>
<keyword evidence="4 5" id="KW-0472">Membrane</keyword>
<evidence type="ECO:0000256" key="4">
    <source>
        <dbReference type="ARBA" id="ARBA00023136"/>
    </source>
</evidence>
<organism evidence="7 8">
    <name type="scientific">Corynebacterium efficiens (strain DSM 44549 / YS-314 / AJ 12310 / JCM 11189 / NBRC 100395)</name>
    <dbReference type="NCBI Taxonomy" id="196164"/>
    <lineage>
        <taxon>Bacteria</taxon>
        <taxon>Bacillati</taxon>
        <taxon>Actinomycetota</taxon>
        <taxon>Actinomycetes</taxon>
        <taxon>Mycobacteriales</taxon>
        <taxon>Corynebacteriaceae</taxon>
        <taxon>Corynebacterium</taxon>
    </lineage>
</organism>
<evidence type="ECO:0000313" key="8">
    <source>
        <dbReference type="Proteomes" id="UP000001409"/>
    </source>
</evidence>
<sequence>MGVMVSTRWFMVTSMTAGTTETTQAAAHPARRKVLAGLMFAQIMIGLSNGITLSMGSLLAASMAGVAWGGSAATLTTIGAAIWAVPLARMVSRYDRRTSLSTGMLLGAVGAVLAVIGAQFGLFPVVLIAFVFLGAMSAVNLQARFVATDVSAESTRGRDLSLVVWSTTIGAIVGPNLFTPSARFSEMVGLEVHAGAYVLSLIGQLIAIAVWLFTLPKGLKPGVSTAPDDSPATLTPMARRAIASVAVAHFSMVGIMSMTAVHMQGHGAGLTIIGFTISLHVAGMYALSPLFGILTDRAGRGVTIGLGFGMLAASALLLVIWPEPQWSVIASLVLLGLGWNSALVGSSAMLNDATPAHHRARAQGRSDLTMNLAGAAGGLLGGIIVGAAGMPYLAGLVLIVVLVQSFLVRPRRVNRS</sequence>
<evidence type="ECO:0000313" key="7">
    <source>
        <dbReference type="EMBL" id="BAC19461.1"/>
    </source>
</evidence>
<evidence type="ECO:0000256" key="5">
    <source>
        <dbReference type="SAM" id="Phobius"/>
    </source>
</evidence>
<feature type="transmembrane region" description="Helical" evidence="5">
    <location>
        <begin position="368"/>
        <end position="386"/>
    </location>
</feature>
<dbReference type="Proteomes" id="UP000001409">
    <property type="component" value="Chromosome"/>
</dbReference>
<dbReference type="InterPro" id="IPR036259">
    <property type="entry name" value="MFS_trans_sf"/>
</dbReference>
<dbReference type="SUPFAM" id="SSF103473">
    <property type="entry name" value="MFS general substrate transporter"/>
    <property type="match status" value="1"/>
</dbReference>
<reference evidence="7 8" key="1">
    <citation type="journal article" date="2003" name="Genome Res.">
        <title>Comparative complete genome sequence analysis of the amino acid replacements responsible for the thermostability of Corynebacterium efficiens.</title>
        <authorList>
            <person name="Nishio Y."/>
            <person name="Nakamura Y."/>
            <person name="Kawarabayasi Y."/>
            <person name="Usuda Y."/>
            <person name="Kimura E."/>
            <person name="Sugimoto S."/>
            <person name="Matsui K."/>
            <person name="Yamagishi A."/>
            <person name="Kikuchi H."/>
            <person name="Ikeo K."/>
            <person name="Gojobori T."/>
        </authorList>
    </citation>
    <scope>NUCLEOTIDE SEQUENCE [LARGE SCALE GENOMIC DNA]</scope>
    <source>
        <strain evidence="8">DSM 44549 / YS-314 / AJ 12310 / JCM 11189 / NBRC 100395</strain>
    </source>
</reference>
<comment type="subcellular location">
    <subcellularLocation>
        <location evidence="1">Cell membrane</location>
        <topology evidence="1">Multi-pass membrane protein</topology>
    </subcellularLocation>
</comment>
<proteinExistence type="predicted"/>
<keyword evidence="2 5" id="KW-0812">Transmembrane</keyword>
<feature type="transmembrane region" description="Helical" evidence="5">
    <location>
        <begin position="194"/>
        <end position="215"/>
    </location>
</feature>
<feature type="transmembrane region" description="Helical" evidence="5">
    <location>
        <begin position="392"/>
        <end position="408"/>
    </location>
</feature>
<name>Q8FM56_COREF</name>
<dbReference type="EMBL" id="BA000035">
    <property type="protein sequence ID" value="BAC19461.1"/>
    <property type="molecule type" value="Genomic_DNA"/>
</dbReference>
<dbReference type="GO" id="GO:0022857">
    <property type="term" value="F:transmembrane transporter activity"/>
    <property type="evidence" value="ECO:0007669"/>
    <property type="project" value="InterPro"/>
</dbReference>
<evidence type="ECO:0000256" key="2">
    <source>
        <dbReference type="ARBA" id="ARBA00022692"/>
    </source>
</evidence>
<evidence type="ECO:0000256" key="3">
    <source>
        <dbReference type="ARBA" id="ARBA00022989"/>
    </source>
</evidence>
<evidence type="ECO:0000256" key="1">
    <source>
        <dbReference type="ARBA" id="ARBA00004651"/>
    </source>
</evidence>
<dbReference type="PROSITE" id="PS50850">
    <property type="entry name" value="MFS"/>
    <property type="match status" value="1"/>
</dbReference>